<dbReference type="GO" id="GO:0003743">
    <property type="term" value="F:translation initiation factor activity"/>
    <property type="evidence" value="ECO:0007669"/>
    <property type="project" value="UniProtKB-KW"/>
</dbReference>
<evidence type="ECO:0000256" key="2">
    <source>
        <dbReference type="ARBA" id="ARBA00022574"/>
    </source>
</evidence>
<dbReference type="PROSITE" id="PS01231">
    <property type="entry name" value="TRMA_2"/>
    <property type="match status" value="1"/>
</dbReference>
<dbReference type="EMBL" id="MLFT02000001">
    <property type="protein sequence ID" value="PHT58662.1"/>
    <property type="molecule type" value="Genomic_DNA"/>
</dbReference>
<keyword evidence="4" id="KW-0648">Protein biosynthesis</keyword>
<keyword evidence="1" id="KW-0396">Initiation factor</keyword>
<dbReference type="STRING" id="33114.A0A2G2XMF2"/>
<sequence>MEIYDANNVISDVNIEKVVDDQGQNDKPLPVSPLHLGFGRRPFVSPASSFGVSSILPFLLRPSVYFSSDEVVACRLVTNEIQFLDPRDFSRGFVNRLRVPGVAALELSMAPGTYVAAFVPESKPEQNIGGHYRLSSLQPVDKFPHTPHIECVCLLELR</sequence>
<dbReference type="GO" id="GO:0003729">
    <property type="term" value="F:mRNA binding"/>
    <property type="evidence" value="ECO:0007669"/>
    <property type="project" value="TreeGrafter"/>
</dbReference>
<comment type="caution">
    <text evidence="5">The sequence shown here is derived from an EMBL/GenBank/DDBJ whole genome shotgun (WGS) entry which is preliminary data.</text>
</comment>
<dbReference type="GO" id="GO:0043022">
    <property type="term" value="F:ribosome binding"/>
    <property type="evidence" value="ECO:0007669"/>
    <property type="project" value="TreeGrafter"/>
</dbReference>
<dbReference type="InterPro" id="IPR029063">
    <property type="entry name" value="SAM-dependent_MTases_sf"/>
</dbReference>
<reference evidence="5 6" key="1">
    <citation type="journal article" date="2017" name="Genome Biol.">
        <title>New reference genome sequences of hot pepper reveal the massive evolution of plant disease-resistance genes by retroduplication.</title>
        <authorList>
            <person name="Kim S."/>
            <person name="Park J."/>
            <person name="Yeom S.I."/>
            <person name="Kim Y.M."/>
            <person name="Seo E."/>
            <person name="Kim K.T."/>
            <person name="Kim M.S."/>
            <person name="Lee J.M."/>
            <person name="Cheong K."/>
            <person name="Shin H.S."/>
            <person name="Kim S.B."/>
            <person name="Han K."/>
            <person name="Lee J."/>
            <person name="Park M."/>
            <person name="Lee H.A."/>
            <person name="Lee H.Y."/>
            <person name="Lee Y."/>
            <person name="Oh S."/>
            <person name="Lee J.H."/>
            <person name="Choi E."/>
            <person name="Choi E."/>
            <person name="Lee S.E."/>
            <person name="Jeon J."/>
            <person name="Kim H."/>
            <person name="Choi G."/>
            <person name="Song H."/>
            <person name="Lee J."/>
            <person name="Lee S.C."/>
            <person name="Kwon J.K."/>
            <person name="Lee H.Y."/>
            <person name="Koo N."/>
            <person name="Hong Y."/>
            <person name="Kim R.W."/>
            <person name="Kang W.H."/>
            <person name="Huh J.H."/>
            <person name="Kang B.C."/>
            <person name="Yang T.J."/>
            <person name="Lee Y.H."/>
            <person name="Bennetzen J.L."/>
            <person name="Choi D."/>
        </authorList>
    </citation>
    <scope>NUCLEOTIDE SEQUENCE [LARGE SCALE GENOMIC DNA]</scope>
    <source>
        <strain evidence="6">cv. PBC81</strain>
    </source>
</reference>
<keyword evidence="3" id="KW-0677">Repeat</keyword>
<dbReference type="PANTHER" id="PTHR13227">
    <property type="entry name" value="EUKARYOTIC TRANSLATION INITIATION FACTOR 2A"/>
    <property type="match status" value="1"/>
</dbReference>
<keyword evidence="6" id="KW-1185">Reference proteome</keyword>
<dbReference type="InterPro" id="IPR011387">
    <property type="entry name" value="TIF2A"/>
</dbReference>
<evidence type="ECO:0000313" key="6">
    <source>
        <dbReference type="Proteomes" id="UP000224567"/>
    </source>
</evidence>
<name>A0A2G2XMF2_CAPBA</name>
<reference evidence="6" key="2">
    <citation type="journal article" date="2017" name="J. Anim. Genet.">
        <title>Multiple reference genome sequences of hot pepper reveal the massive evolution of plant disease resistance genes by retroduplication.</title>
        <authorList>
            <person name="Kim S."/>
            <person name="Park J."/>
            <person name="Yeom S.-I."/>
            <person name="Kim Y.-M."/>
            <person name="Seo E."/>
            <person name="Kim K.-T."/>
            <person name="Kim M.-S."/>
            <person name="Lee J.M."/>
            <person name="Cheong K."/>
            <person name="Shin H.-S."/>
            <person name="Kim S.-B."/>
            <person name="Han K."/>
            <person name="Lee J."/>
            <person name="Park M."/>
            <person name="Lee H.-A."/>
            <person name="Lee H.-Y."/>
            <person name="Lee Y."/>
            <person name="Oh S."/>
            <person name="Lee J.H."/>
            <person name="Choi E."/>
            <person name="Choi E."/>
            <person name="Lee S.E."/>
            <person name="Jeon J."/>
            <person name="Kim H."/>
            <person name="Choi G."/>
            <person name="Song H."/>
            <person name="Lee J."/>
            <person name="Lee S.-C."/>
            <person name="Kwon J.-K."/>
            <person name="Lee H.-Y."/>
            <person name="Koo N."/>
            <person name="Hong Y."/>
            <person name="Kim R.W."/>
            <person name="Kang W.-H."/>
            <person name="Huh J.H."/>
            <person name="Kang B.-C."/>
            <person name="Yang T.-J."/>
            <person name="Lee Y.-H."/>
            <person name="Bennetzen J.L."/>
            <person name="Choi D."/>
        </authorList>
    </citation>
    <scope>NUCLEOTIDE SEQUENCE [LARGE SCALE GENOMIC DNA]</scope>
    <source>
        <strain evidence="6">cv. PBC81</strain>
    </source>
</reference>
<evidence type="ECO:0000313" key="5">
    <source>
        <dbReference type="EMBL" id="PHT58662.1"/>
    </source>
</evidence>
<keyword evidence="2" id="KW-0853">WD repeat</keyword>
<dbReference type="GO" id="GO:0022627">
    <property type="term" value="C:cytosolic small ribosomal subunit"/>
    <property type="evidence" value="ECO:0007669"/>
    <property type="project" value="TreeGrafter"/>
</dbReference>
<dbReference type="InterPro" id="IPR030391">
    <property type="entry name" value="MeTrfase_TrmA_CS"/>
</dbReference>
<evidence type="ECO:0000256" key="4">
    <source>
        <dbReference type="ARBA" id="ARBA00022917"/>
    </source>
</evidence>
<evidence type="ECO:0000256" key="3">
    <source>
        <dbReference type="ARBA" id="ARBA00022737"/>
    </source>
</evidence>
<organism evidence="5 6">
    <name type="scientific">Capsicum baccatum</name>
    <name type="common">Peruvian pepper</name>
    <dbReference type="NCBI Taxonomy" id="33114"/>
    <lineage>
        <taxon>Eukaryota</taxon>
        <taxon>Viridiplantae</taxon>
        <taxon>Streptophyta</taxon>
        <taxon>Embryophyta</taxon>
        <taxon>Tracheophyta</taxon>
        <taxon>Spermatophyta</taxon>
        <taxon>Magnoliopsida</taxon>
        <taxon>eudicotyledons</taxon>
        <taxon>Gunneridae</taxon>
        <taxon>Pentapetalae</taxon>
        <taxon>asterids</taxon>
        <taxon>lamiids</taxon>
        <taxon>Solanales</taxon>
        <taxon>Solanaceae</taxon>
        <taxon>Solanoideae</taxon>
        <taxon>Capsiceae</taxon>
        <taxon>Capsicum</taxon>
    </lineage>
</organism>
<proteinExistence type="predicted"/>
<protein>
    <submittedName>
        <fullName evidence="5">Uncharacterized protein</fullName>
    </submittedName>
</protein>
<dbReference type="OrthoDB" id="2194683at2759"/>
<evidence type="ECO:0000256" key="1">
    <source>
        <dbReference type="ARBA" id="ARBA00022540"/>
    </source>
</evidence>
<gene>
    <name evidence="5" type="ORF">CQW23_01025</name>
</gene>
<dbReference type="AlphaFoldDB" id="A0A2G2XMF2"/>
<dbReference type="PANTHER" id="PTHR13227:SF0">
    <property type="entry name" value="EUKARYOTIC TRANSLATION INITIATION FACTOR 2A"/>
    <property type="match status" value="1"/>
</dbReference>
<accession>A0A2G2XMF2</accession>
<dbReference type="Proteomes" id="UP000224567">
    <property type="component" value="Unassembled WGS sequence"/>
</dbReference>
<dbReference type="GO" id="GO:0000049">
    <property type="term" value="F:tRNA binding"/>
    <property type="evidence" value="ECO:0007669"/>
    <property type="project" value="TreeGrafter"/>
</dbReference>
<dbReference type="Gene3D" id="3.40.50.150">
    <property type="entry name" value="Vaccinia Virus protein VP39"/>
    <property type="match status" value="1"/>
</dbReference>